<dbReference type="RefSeq" id="WP_159233475.1">
    <property type="nucleotide sequence ID" value="NZ_CACSIP010000035.1"/>
</dbReference>
<dbReference type="OrthoDB" id="4551696at2"/>
<gene>
    <name evidence="1" type="ORF">AELLOGFF_05502</name>
</gene>
<organism evidence="1 2">
    <name type="scientific">Mycolicibacterium vanbaalenii</name>
    <name type="common">Mycobacterium vanbaalenii</name>
    <dbReference type="NCBI Taxonomy" id="110539"/>
    <lineage>
        <taxon>Bacteria</taxon>
        <taxon>Bacillati</taxon>
        <taxon>Actinomycetota</taxon>
        <taxon>Actinomycetes</taxon>
        <taxon>Mycobacteriales</taxon>
        <taxon>Mycobacteriaceae</taxon>
        <taxon>Mycolicibacterium</taxon>
    </lineage>
</organism>
<dbReference type="EMBL" id="CACSIP010000035">
    <property type="protein sequence ID" value="CAA0129276.1"/>
    <property type="molecule type" value="Genomic_DNA"/>
</dbReference>
<protein>
    <submittedName>
        <fullName evidence="1">Uncharacterized protein</fullName>
    </submittedName>
</protein>
<name>A0A5S9R3U1_MYCVN</name>
<dbReference type="AlphaFoldDB" id="A0A5S9R3U1"/>
<evidence type="ECO:0000313" key="2">
    <source>
        <dbReference type="Proteomes" id="UP000430146"/>
    </source>
</evidence>
<proteinExistence type="predicted"/>
<accession>A0A5S9R3U1</accession>
<evidence type="ECO:0000313" key="1">
    <source>
        <dbReference type="EMBL" id="CAA0129276.1"/>
    </source>
</evidence>
<dbReference type="Proteomes" id="UP000430146">
    <property type="component" value="Unassembled WGS sequence"/>
</dbReference>
<sequence length="156" mass="17225">MTAMVDLDAVLGEAQAFVSSQDVHRDTWERQQRVRRLTACGRSAAEIAEAVELSDRHVVRLRSKALPVEPPHLPDPESITAERAAEVEGLAQTAFEWAGMLRDEDPVVVYEALRRLTHRQLVEFAIVALAMVPSDATITEIFGWVLDLPAARGVDG</sequence>
<keyword evidence="2" id="KW-1185">Reference proteome</keyword>
<reference evidence="1 2" key="1">
    <citation type="submission" date="2019-11" db="EMBL/GenBank/DDBJ databases">
        <authorList>
            <person name="Holert J."/>
        </authorList>
    </citation>
    <scope>NUCLEOTIDE SEQUENCE [LARGE SCALE GENOMIC DNA]</scope>
    <source>
        <strain evidence="1">BC8_1</strain>
    </source>
</reference>